<evidence type="ECO:0000256" key="5">
    <source>
        <dbReference type="ARBA" id="ARBA00022692"/>
    </source>
</evidence>
<keyword evidence="6 9" id="KW-1133">Transmembrane helix</keyword>
<dbReference type="RefSeq" id="WP_226935056.1">
    <property type="nucleotide sequence ID" value="NZ_JACDXX010000007.1"/>
</dbReference>
<evidence type="ECO:0000256" key="1">
    <source>
        <dbReference type="ARBA" id="ARBA00004429"/>
    </source>
</evidence>
<keyword evidence="4" id="KW-0997">Cell inner membrane</keyword>
<feature type="transmembrane region" description="Helical" evidence="9">
    <location>
        <begin position="154"/>
        <end position="180"/>
    </location>
</feature>
<dbReference type="Proteomes" id="UP001198571">
    <property type="component" value="Unassembled WGS sequence"/>
</dbReference>
<comment type="similarity">
    <text evidence="8">Belongs to the TsuA/YedE (TC 9.B.102) family.</text>
</comment>
<dbReference type="Pfam" id="PF04143">
    <property type="entry name" value="Sulf_transp"/>
    <property type="match status" value="1"/>
</dbReference>
<keyword evidence="3" id="KW-1003">Cell membrane</keyword>
<feature type="transmembrane region" description="Helical" evidence="9">
    <location>
        <begin position="75"/>
        <end position="94"/>
    </location>
</feature>
<feature type="transmembrane region" description="Helical" evidence="9">
    <location>
        <begin position="245"/>
        <end position="269"/>
    </location>
</feature>
<protein>
    <submittedName>
        <fullName evidence="10">YeeE/YedE family protein</fullName>
    </submittedName>
</protein>
<dbReference type="EMBL" id="JACDXX010000007">
    <property type="protein sequence ID" value="MCB5410149.1"/>
    <property type="molecule type" value="Genomic_DNA"/>
</dbReference>
<gene>
    <name evidence="10" type="ORF">H0485_09065</name>
</gene>
<proteinExistence type="inferred from homology"/>
<evidence type="ECO:0000256" key="6">
    <source>
        <dbReference type="ARBA" id="ARBA00022989"/>
    </source>
</evidence>
<feature type="transmembrane region" description="Helical" evidence="9">
    <location>
        <begin position="281"/>
        <end position="306"/>
    </location>
</feature>
<evidence type="ECO:0000313" key="11">
    <source>
        <dbReference type="Proteomes" id="UP001198571"/>
    </source>
</evidence>
<keyword evidence="2" id="KW-0813">Transport</keyword>
<keyword evidence="11" id="KW-1185">Reference proteome</keyword>
<accession>A0ABS8CL70</accession>
<evidence type="ECO:0000256" key="3">
    <source>
        <dbReference type="ARBA" id="ARBA00022475"/>
    </source>
</evidence>
<comment type="subcellular location">
    <subcellularLocation>
        <location evidence="1">Cell inner membrane</location>
        <topology evidence="1">Multi-pass membrane protein</topology>
    </subcellularLocation>
</comment>
<name>A0ABS8CL70_9RHOB</name>
<feature type="transmembrane region" description="Helical" evidence="9">
    <location>
        <begin position="221"/>
        <end position="239"/>
    </location>
</feature>
<dbReference type="InterPro" id="IPR007272">
    <property type="entry name" value="Sulf_transp_TsuA/YedE"/>
</dbReference>
<feature type="transmembrane region" description="Helical" evidence="9">
    <location>
        <begin position="192"/>
        <end position="209"/>
    </location>
</feature>
<reference evidence="10 11" key="1">
    <citation type="submission" date="2020-07" db="EMBL/GenBank/DDBJ databases">
        <title>Pseudogemmobacter sp. nov., isolated from poultry manure in Taiwan.</title>
        <authorList>
            <person name="Lin S.-Y."/>
            <person name="Tang Y.-S."/>
            <person name="Young C.-C."/>
        </authorList>
    </citation>
    <scope>NUCLEOTIDE SEQUENCE [LARGE SCALE GENOMIC DNA]</scope>
    <source>
        <strain evidence="10 11">CC-YST710</strain>
    </source>
</reference>
<evidence type="ECO:0000256" key="8">
    <source>
        <dbReference type="ARBA" id="ARBA00035655"/>
    </source>
</evidence>
<keyword evidence="7 9" id="KW-0472">Membrane</keyword>
<evidence type="ECO:0000313" key="10">
    <source>
        <dbReference type="EMBL" id="MCB5410149.1"/>
    </source>
</evidence>
<evidence type="ECO:0000256" key="7">
    <source>
        <dbReference type="ARBA" id="ARBA00023136"/>
    </source>
</evidence>
<dbReference type="PANTHER" id="PTHR30574:SF1">
    <property type="entry name" value="SULPHUR TRANSPORT DOMAIN-CONTAINING PROTEIN"/>
    <property type="match status" value="1"/>
</dbReference>
<sequence length="342" mass="34525">MSPVLAGLALGAVFGAAARLGQFCLLRGMKGLFGGGDLSALRAFGLALEVALCGSQALNWFGLTDLSASLPLRGGLPLGGLALGGAIFGFGMVLANACGARSLVLLAGGNLRALLVLLCLGLAAQASLTGILAEARQALQFGPVTTGAVRVSDYLAAFGLTGLSATLVAAGIPSLFLLAFALPLIRHSRTEALMAVIVGLCIVMGWWLAFRTNDPFDPKILNSLSFIAPIGEGVLWLMLSTGRSASFALAIVGGTLAGAFVMALLTRSFTLESFGSGQHTLLAASGGIMMGFGGVLAMGCSIGQSLSGISTLSLASLVGTPGILSGILVGLIFMRQVNPGRN</sequence>
<feature type="transmembrane region" description="Helical" evidence="9">
    <location>
        <begin position="44"/>
        <end position="63"/>
    </location>
</feature>
<feature type="transmembrane region" description="Helical" evidence="9">
    <location>
        <begin position="312"/>
        <end position="334"/>
    </location>
</feature>
<comment type="caution">
    <text evidence="10">The sequence shown here is derived from an EMBL/GenBank/DDBJ whole genome shotgun (WGS) entry which is preliminary data.</text>
</comment>
<dbReference type="PANTHER" id="PTHR30574">
    <property type="entry name" value="INNER MEMBRANE PROTEIN YEDE"/>
    <property type="match status" value="1"/>
</dbReference>
<keyword evidence="5 9" id="KW-0812">Transmembrane</keyword>
<evidence type="ECO:0000256" key="4">
    <source>
        <dbReference type="ARBA" id="ARBA00022519"/>
    </source>
</evidence>
<evidence type="ECO:0000256" key="2">
    <source>
        <dbReference type="ARBA" id="ARBA00022448"/>
    </source>
</evidence>
<evidence type="ECO:0000256" key="9">
    <source>
        <dbReference type="SAM" id="Phobius"/>
    </source>
</evidence>
<organism evidence="10 11">
    <name type="scientific">Pseudogemmobacter faecipullorum</name>
    <dbReference type="NCBI Taxonomy" id="2755041"/>
    <lineage>
        <taxon>Bacteria</taxon>
        <taxon>Pseudomonadati</taxon>
        <taxon>Pseudomonadota</taxon>
        <taxon>Alphaproteobacteria</taxon>
        <taxon>Rhodobacterales</taxon>
        <taxon>Paracoccaceae</taxon>
        <taxon>Pseudogemmobacter</taxon>
    </lineage>
</organism>